<evidence type="ECO:0000313" key="3">
    <source>
        <dbReference type="Proteomes" id="UP000233551"/>
    </source>
</evidence>
<dbReference type="AlphaFoldDB" id="A0A2I0IHZ0"/>
<evidence type="ECO:0000313" key="2">
    <source>
        <dbReference type="EMBL" id="PKI43631.1"/>
    </source>
</evidence>
<reference evidence="2 3" key="1">
    <citation type="submission" date="2017-11" db="EMBL/GenBank/DDBJ databases">
        <title>De-novo sequencing of pomegranate (Punica granatum L.) genome.</title>
        <authorList>
            <person name="Akparov Z."/>
            <person name="Amiraslanov A."/>
            <person name="Hajiyeva S."/>
            <person name="Abbasov M."/>
            <person name="Kaur K."/>
            <person name="Hamwieh A."/>
            <person name="Solovyev V."/>
            <person name="Salamov A."/>
            <person name="Braich B."/>
            <person name="Kosarev P."/>
            <person name="Mahmoud A."/>
            <person name="Hajiyev E."/>
            <person name="Babayeva S."/>
            <person name="Izzatullayeva V."/>
            <person name="Mammadov A."/>
            <person name="Mammadov A."/>
            <person name="Sharifova S."/>
            <person name="Ojaghi J."/>
            <person name="Eynullazada K."/>
            <person name="Bayramov B."/>
            <person name="Abdulazimova A."/>
            <person name="Shahmuradov I."/>
        </authorList>
    </citation>
    <scope>NUCLEOTIDE SEQUENCE [LARGE SCALE GENOMIC DNA]</scope>
    <source>
        <strain evidence="3">cv. AG2017</strain>
        <tissue evidence="2">Leaf</tissue>
    </source>
</reference>
<organism evidence="2 3">
    <name type="scientific">Punica granatum</name>
    <name type="common">Pomegranate</name>
    <dbReference type="NCBI Taxonomy" id="22663"/>
    <lineage>
        <taxon>Eukaryota</taxon>
        <taxon>Viridiplantae</taxon>
        <taxon>Streptophyta</taxon>
        <taxon>Embryophyta</taxon>
        <taxon>Tracheophyta</taxon>
        <taxon>Spermatophyta</taxon>
        <taxon>Magnoliopsida</taxon>
        <taxon>eudicotyledons</taxon>
        <taxon>Gunneridae</taxon>
        <taxon>Pentapetalae</taxon>
        <taxon>rosids</taxon>
        <taxon>malvids</taxon>
        <taxon>Myrtales</taxon>
        <taxon>Lythraceae</taxon>
        <taxon>Punica</taxon>
    </lineage>
</organism>
<keyword evidence="3" id="KW-1185">Reference proteome</keyword>
<protein>
    <submittedName>
        <fullName evidence="2">Uncharacterized protein</fullName>
    </submittedName>
</protein>
<dbReference type="Proteomes" id="UP000233551">
    <property type="component" value="Unassembled WGS sequence"/>
</dbReference>
<comment type="caution">
    <text evidence="2">The sequence shown here is derived from an EMBL/GenBank/DDBJ whole genome shotgun (WGS) entry which is preliminary data.</text>
</comment>
<accession>A0A2I0IHZ0</accession>
<dbReference type="EMBL" id="PGOL01003026">
    <property type="protein sequence ID" value="PKI43631.1"/>
    <property type="molecule type" value="Genomic_DNA"/>
</dbReference>
<feature type="region of interest" description="Disordered" evidence="1">
    <location>
        <begin position="156"/>
        <end position="180"/>
    </location>
</feature>
<evidence type="ECO:0000256" key="1">
    <source>
        <dbReference type="SAM" id="MobiDB-lite"/>
    </source>
</evidence>
<sequence>MARLAMVVGRNGVKEAREAYPILAHRLPAREFPTEARDTIPRPAIRGRIGRHGVTNNGRRARLLRKTEESHWKNERTKNPEMAELALWHYSSPSHRSIERCPIWGFKNPPQCQSDQRDVRAHFRGILLKPGHPDPPRTPFLTELPGFASLTSKRPLKAGLQAPRDHRGRGTSFRQPSGTRLGLPKYVSVVANASR</sequence>
<gene>
    <name evidence="2" type="ORF">CRG98_035977</name>
</gene>
<proteinExistence type="predicted"/>
<name>A0A2I0IHZ0_PUNGR</name>